<feature type="cross-link" description="3'-(S-cysteinyl)-tyrosine (Cys-Tyr)" evidence="7">
    <location>
        <begin position="164"/>
        <end position="235"/>
    </location>
</feature>
<evidence type="ECO:0000256" key="9">
    <source>
        <dbReference type="RuleBase" id="RU366010"/>
    </source>
</evidence>
<evidence type="ECO:0000313" key="12">
    <source>
        <dbReference type="Proteomes" id="UP000235371"/>
    </source>
</evidence>
<gene>
    <name evidence="11" type="ORF">K444DRAFT_644338</name>
</gene>
<dbReference type="Proteomes" id="UP000235371">
    <property type="component" value="Unassembled WGS sequence"/>
</dbReference>
<feature type="binding site" evidence="8">
    <location>
        <position position="159"/>
    </location>
    <ligand>
        <name>Fe cation</name>
        <dbReference type="ChEBI" id="CHEBI:24875"/>
        <note>catalytic</note>
    </ligand>
</feature>
<keyword evidence="6 8" id="KW-0408">Iron</keyword>
<protein>
    <recommendedName>
        <fullName evidence="2 9">Cysteine dioxygenase</fullName>
        <ecNumber evidence="2 9">1.13.11.20</ecNumber>
    </recommendedName>
</protein>
<dbReference type="OrthoDB" id="543511at2759"/>
<comment type="catalytic activity">
    <reaction evidence="9">
        <text>L-cysteine + O2 = 3-sulfino-L-alanine + H(+)</text>
        <dbReference type="Rhea" id="RHEA:20441"/>
        <dbReference type="ChEBI" id="CHEBI:15378"/>
        <dbReference type="ChEBI" id="CHEBI:15379"/>
        <dbReference type="ChEBI" id="CHEBI:35235"/>
        <dbReference type="ChEBI" id="CHEBI:61085"/>
        <dbReference type="EC" id="1.13.11.20"/>
    </reaction>
</comment>
<dbReference type="InterPro" id="IPR014710">
    <property type="entry name" value="RmlC-like_jellyroll"/>
</dbReference>
<comment type="similarity">
    <text evidence="1 9">Belongs to the cysteine dioxygenase family.</text>
</comment>
<dbReference type="RefSeq" id="XP_024734788.1">
    <property type="nucleotide sequence ID" value="XM_024884952.1"/>
</dbReference>
<organism evidence="11 12">
    <name type="scientific">Hyaloscypha bicolor E</name>
    <dbReference type="NCBI Taxonomy" id="1095630"/>
    <lineage>
        <taxon>Eukaryota</taxon>
        <taxon>Fungi</taxon>
        <taxon>Dikarya</taxon>
        <taxon>Ascomycota</taxon>
        <taxon>Pezizomycotina</taxon>
        <taxon>Leotiomycetes</taxon>
        <taxon>Helotiales</taxon>
        <taxon>Hyaloscyphaceae</taxon>
        <taxon>Hyaloscypha</taxon>
        <taxon>Hyaloscypha bicolor</taxon>
    </lineage>
</organism>
<evidence type="ECO:0000256" key="5">
    <source>
        <dbReference type="ARBA" id="ARBA00023002"/>
    </source>
</evidence>
<dbReference type="STRING" id="1095630.A0A2J6T4D6"/>
<keyword evidence="5 9" id="KW-0560">Oxidoreductase</keyword>
<keyword evidence="4 9" id="KW-0223">Dioxygenase</keyword>
<evidence type="ECO:0000256" key="6">
    <source>
        <dbReference type="ARBA" id="ARBA00023004"/>
    </source>
</evidence>
<feature type="binding site" evidence="8">
    <location>
        <position position="218"/>
    </location>
    <ligand>
        <name>Fe cation</name>
        <dbReference type="ChEBI" id="CHEBI:24875"/>
        <note>catalytic</note>
    </ligand>
</feature>
<dbReference type="PANTHER" id="PTHR12918">
    <property type="entry name" value="CYSTEINE DIOXYGENASE"/>
    <property type="match status" value="1"/>
</dbReference>
<dbReference type="Gene3D" id="2.60.120.10">
    <property type="entry name" value="Jelly Rolls"/>
    <property type="match status" value="1"/>
</dbReference>
<keyword evidence="7" id="KW-0883">Thioether bond</keyword>
<proteinExistence type="inferred from homology"/>
<evidence type="ECO:0000256" key="4">
    <source>
        <dbReference type="ARBA" id="ARBA00022964"/>
    </source>
</evidence>
<dbReference type="SUPFAM" id="SSF51182">
    <property type="entry name" value="RmlC-like cupins"/>
    <property type="match status" value="1"/>
</dbReference>
<dbReference type="GO" id="GO:0019448">
    <property type="term" value="P:L-cysteine catabolic process"/>
    <property type="evidence" value="ECO:0007669"/>
    <property type="project" value="TreeGrafter"/>
</dbReference>
<evidence type="ECO:0000313" key="11">
    <source>
        <dbReference type="EMBL" id="PMD57884.1"/>
    </source>
</evidence>
<dbReference type="AlphaFoldDB" id="A0A2J6T4D6"/>
<dbReference type="InterPro" id="IPR010300">
    <property type="entry name" value="CDO_1"/>
</dbReference>
<keyword evidence="3 8" id="KW-0479">Metal-binding</keyword>
<feature type="compositionally biased region" description="Low complexity" evidence="10">
    <location>
        <begin position="34"/>
        <end position="44"/>
    </location>
</feature>
<comment type="cofactor">
    <cofactor evidence="9">
        <name>Fe cation</name>
        <dbReference type="ChEBI" id="CHEBI:24875"/>
    </cofactor>
    <text evidence="9">Binds 1 Fe cation per subunit.</text>
</comment>
<dbReference type="EC" id="1.13.11.20" evidence="2 9"/>
<evidence type="ECO:0000256" key="10">
    <source>
        <dbReference type="SAM" id="MobiDB-lite"/>
    </source>
</evidence>
<name>A0A2J6T4D6_9HELO</name>
<dbReference type="CDD" id="cd10548">
    <property type="entry name" value="cupin_CDO"/>
    <property type="match status" value="1"/>
</dbReference>
<evidence type="ECO:0000256" key="8">
    <source>
        <dbReference type="PIRSR" id="PIRSR610300-51"/>
    </source>
</evidence>
<evidence type="ECO:0000256" key="2">
    <source>
        <dbReference type="ARBA" id="ARBA00013133"/>
    </source>
</evidence>
<dbReference type="EMBL" id="KZ613843">
    <property type="protein sequence ID" value="PMD57884.1"/>
    <property type="molecule type" value="Genomic_DNA"/>
</dbReference>
<keyword evidence="12" id="KW-1185">Reference proteome</keyword>
<sequence length="275" mass="30089">MAPLKTGITRALRSKVAGQSQLIQRGIAATAKTSNWTNSTTSTNRKPSSTPFPLSDFPRGTPLRNIPPPQPRIAHHNTNTFTTLLNDITHSLTTTPSPHLPTLHNLLHSYTSEPSHWSKFAHANPEKQYTRNLVCEVPGIFNLLLLVWTPGKASPIHDHADAHCLMKVLHGSIRERRFAIPFNPGTGPLQDTGPLQETSSLSFGPNKVTYMADALGLHSIENPSPTEFAVSLHLYTPPNAAMRGCHLFEVESGQRRHVMQGAYDSVGGMVPPNAQ</sequence>
<dbReference type="InterPro" id="IPR011051">
    <property type="entry name" value="RmlC_Cupin_sf"/>
</dbReference>
<evidence type="ECO:0000256" key="1">
    <source>
        <dbReference type="ARBA" id="ARBA00006622"/>
    </source>
</evidence>
<feature type="region of interest" description="Disordered" evidence="10">
    <location>
        <begin position="34"/>
        <end position="58"/>
    </location>
</feature>
<feature type="binding site" evidence="8">
    <location>
        <position position="157"/>
    </location>
    <ligand>
        <name>Fe cation</name>
        <dbReference type="ChEBI" id="CHEBI:24875"/>
        <note>catalytic</note>
    </ligand>
</feature>
<reference evidence="11 12" key="1">
    <citation type="submission" date="2016-04" db="EMBL/GenBank/DDBJ databases">
        <title>A degradative enzymes factory behind the ericoid mycorrhizal symbiosis.</title>
        <authorList>
            <consortium name="DOE Joint Genome Institute"/>
            <person name="Martino E."/>
            <person name="Morin E."/>
            <person name="Grelet G."/>
            <person name="Kuo A."/>
            <person name="Kohler A."/>
            <person name="Daghino S."/>
            <person name="Barry K."/>
            <person name="Choi C."/>
            <person name="Cichocki N."/>
            <person name="Clum A."/>
            <person name="Copeland A."/>
            <person name="Hainaut M."/>
            <person name="Haridas S."/>
            <person name="Labutti K."/>
            <person name="Lindquist E."/>
            <person name="Lipzen A."/>
            <person name="Khouja H.-R."/>
            <person name="Murat C."/>
            <person name="Ohm R."/>
            <person name="Olson A."/>
            <person name="Spatafora J."/>
            <person name="Veneault-Fourrey C."/>
            <person name="Henrissat B."/>
            <person name="Grigoriev I."/>
            <person name="Martin F."/>
            <person name="Perotto S."/>
        </authorList>
    </citation>
    <scope>NUCLEOTIDE SEQUENCE [LARGE SCALE GENOMIC DNA]</scope>
    <source>
        <strain evidence="11 12">E</strain>
    </source>
</reference>
<dbReference type="PANTHER" id="PTHR12918:SF1">
    <property type="entry name" value="CYSTEINE DIOXYGENASE TYPE 1"/>
    <property type="match status" value="1"/>
</dbReference>
<accession>A0A2J6T4D6</accession>
<dbReference type="GO" id="GO:0017172">
    <property type="term" value="F:cysteine dioxygenase activity"/>
    <property type="evidence" value="ECO:0007669"/>
    <property type="project" value="UniProtKB-UniRule"/>
</dbReference>
<dbReference type="GO" id="GO:0008198">
    <property type="term" value="F:ferrous iron binding"/>
    <property type="evidence" value="ECO:0007669"/>
    <property type="project" value="TreeGrafter"/>
</dbReference>
<dbReference type="Pfam" id="PF05995">
    <property type="entry name" value="CDO_I"/>
    <property type="match status" value="1"/>
</dbReference>
<dbReference type="InParanoid" id="A0A2J6T4D6"/>
<evidence type="ECO:0000256" key="3">
    <source>
        <dbReference type="ARBA" id="ARBA00022723"/>
    </source>
</evidence>
<evidence type="ECO:0000256" key="7">
    <source>
        <dbReference type="PIRSR" id="PIRSR610300-50"/>
    </source>
</evidence>
<dbReference type="GeneID" id="36593029"/>